<dbReference type="GO" id="GO:0016998">
    <property type="term" value="P:cell wall macromolecule catabolic process"/>
    <property type="evidence" value="ECO:0007669"/>
    <property type="project" value="InterPro"/>
</dbReference>
<gene>
    <name evidence="4" type="ORF">AOX56_00185</name>
</gene>
<dbReference type="PANTHER" id="PTHR38107">
    <property type="match status" value="1"/>
</dbReference>
<keyword evidence="2 3" id="KW-0081">Bacteriolytic enzyme</keyword>
<dbReference type="PANTHER" id="PTHR38107:SF3">
    <property type="entry name" value="LYSOZYME RRRD-RELATED"/>
    <property type="match status" value="1"/>
</dbReference>
<evidence type="ECO:0000256" key="3">
    <source>
        <dbReference type="RuleBase" id="RU003788"/>
    </source>
</evidence>
<dbReference type="Gene3D" id="1.10.530.40">
    <property type="match status" value="1"/>
</dbReference>
<dbReference type="RefSeq" id="WP_101315170.1">
    <property type="nucleotide sequence ID" value="NZ_CAWNSS010000001.1"/>
</dbReference>
<evidence type="ECO:0000313" key="5">
    <source>
        <dbReference type="Proteomes" id="UP000233526"/>
    </source>
</evidence>
<name>A0A2N3J8S5_AERSO</name>
<dbReference type="Proteomes" id="UP000233526">
    <property type="component" value="Unassembled WGS sequence"/>
</dbReference>
<accession>A0A2N3J8S5</accession>
<dbReference type="GO" id="GO:0042742">
    <property type="term" value="P:defense response to bacterium"/>
    <property type="evidence" value="ECO:0007669"/>
    <property type="project" value="UniProtKB-KW"/>
</dbReference>
<dbReference type="Pfam" id="PF00959">
    <property type="entry name" value="Phage_lysozyme"/>
    <property type="match status" value="1"/>
</dbReference>
<protein>
    <recommendedName>
        <fullName evidence="3">Lysozyme</fullName>
        <ecNumber evidence="3">3.2.1.17</ecNumber>
    </recommendedName>
</protein>
<dbReference type="AlphaFoldDB" id="A0A2N3J8S5"/>
<dbReference type="GO" id="GO:0009253">
    <property type="term" value="P:peptidoglycan catabolic process"/>
    <property type="evidence" value="ECO:0007669"/>
    <property type="project" value="InterPro"/>
</dbReference>
<comment type="similarity">
    <text evidence="3">Belongs to the glycosyl hydrolase 24 family.</text>
</comment>
<evidence type="ECO:0000256" key="2">
    <source>
        <dbReference type="ARBA" id="ARBA00022638"/>
    </source>
</evidence>
<reference evidence="4 5" key="1">
    <citation type="journal article" date="2017" name="Front. Microbiol.">
        <title>Strong Genomic and Phenotypic Heterogeneity in the Aeromonas sobria Species Complex.</title>
        <authorList>
            <person name="Gauthier J."/>
            <person name="Vincent A.T."/>
            <person name="Charette S.J."/>
            <person name="Derome N."/>
        </authorList>
    </citation>
    <scope>NUCLEOTIDE SEQUENCE [LARGE SCALE GENOMIC DNA]</scope>
    <source>
        <strain evidence="4 5">JF2635</strain>
    </source>
</reference>
<dbReference type="EC" id="3.2.1.17" evidence="3"/>
<keyword evidence="3 4" id="KW-0378">Hydrolase</keyword>
<dbReference type="InterPro" id="IPR023347">
    <property type="entry name" value="Lysozyme_dom_sf"/>
</dbReference>
<evidence type="ECO:0000313" key="4">
    <source>
        <dbReference type="EMBL" id="PKQ82976.1"/>
    </source>
</evidence>
<dbReference type="CDD" id="cd16901">
    <property type="entry name" value="lyz_P1"/>
    <property type="match status" value="1"/>
</dbReference>
<dbReference type="GO" id="GO:0003796">
    <property type="term" value="F:lysozyme activity"/>
    <property type="evidence" value="ECO:0007669"/>
    <property type="project" value="UniProtKB-EC"/>
</dbReference>
<keyword evidence="3" id="KW-0326">Glycosidase</keyword>
<dbReference type="InterPro" id="IPR002196">
    <property type="entry name" value="Glyco_hydro_24"/>
</dbReference>
<proteinExistence type="inferred from homology"/>
<evidence type="ECO:0000256" key="1">
    <source>
        <dbReference type="ARBA" id="ARBA00022529"/>
    </source>
</evidence>
<dbReference type="InterPro" id="IPR051018">
    <property type="entry name" value="Bacteriophage_GH24"/>
</dbReference>
<comment type="caution">
    <text evidence="4">The sequence shown here is derived from an EMBL/GenBank/DDBJ whole genome shotgun (WGS) entry which is preliminary data.</text>
</comment>
<dbReference type="InterPro" id="IPR023346">
    <property type="entry name" value="Lysozyme-like_dom_sf"/>
</dbReference>
<dbReference type="EMBL" id="LJZX01000001">
    <property type="protein sequence ID" value="PKQ82976.1"/>
    <property type="molecule type" value="Genomic_DNA"/>
</dbReference>
<keyword evidence="1 3" id="KW-0929">Antimicrobial</keyword>
<comment type="catalytic activity">
    <reaction evidence="3">
        <text>Hydrolysis of (1-&gt;4)-beta-linkages between N-acetylmuramic acid and N-acetyl-D-glucosamine residues in a peptidoglycan and between N-acetyl-D-glucosamine residues in chitodextrins.</text>
        <dbReference type="EC" id="3.2.1.17"/>
    </reaction>
</comment>
<dbReference type="SUPFAM" id="SSF53955">
    <property type="entry name" value="Lysozyme-like"/>
    <property type="match status" value="1"/>
</dbReference>
<dbReference type="GO" id="GO:0031640">
    <property type="term" value="P:killing of cells of another organism"/>
    <property type="evidence" value="ECO:0007669"/>
    <property type="project" value="UniProtKB-KW"/>
</dbReference>
<sequence length="163" mass="17726">MSNVRIAIAALTLSAAGFVGFLNREGYEPVAYPDPVHGVALPTLGFGSTEGVKMGDTITPLQAINRSLREVRSFELALKDCISVPLYQFEYDAYVELAHNIGPGAFCRSTIVRRLNVGDYPGACEAILLFKHAGKHDCSVPGNRVCPGLWKDRLRLNAKCKGM</sequence>
<organism evidence="4 5">
    <name type="scientific">Aeromonas sobria</name>
    <dbReference type="NCBI Taxonomy" id="646"/>
    <lineage>
        <taxon>Bacteria</taxon>
        <taxon>Pseudomonadati</taxon>
        <taxon>Pseudomonadota</taxon>
        <taxon>Gammaproteobacteria</taxon>
        <taxon>Aeromonadales</taxon>
        <taxon>Aeromonadaceae</taxon>
        <taxon>Aeromonas</taxon>
    </lineage>
</organism>